<proteinExistence type="predicted"/>
<sequence length="120" mass="13806">MRTQLADMSADVLIKLPGRPNVNKALRRHRRREMPSDPKSLNEIETIPERFQKTTDKEKFLIYDSHEDENSDQRLGRVIVSGTRRNLELLAKSDTWSIDGSFGFAPEIFTQVGNNAKIHL</sequence>
<evidence type="ECO:0000313" key="2">
    <source>
        <dbReference type="Proteomes" id="UP001239111"/>
    </source>
</evidence>
<accession>A0ACC2P5D2</accession>
<comment type="caution">
    <text evidence="1">The sequence shown here is derived from an EMBL/GenBank/DDBJ whole genome shotgun (WGS) entry which is preliminary data.</text>
</comment>
<gene>
    <name evidence="1" type="ORF">QAD02_014028</name>
</gene>
<evidence type="ECO:0000313" key="1">
    <source>
        <dbReference type="EMBL" id="KAJ8678241.1"/>
    </source>
</evidence>
<name>A0ACC2P5D2_9HYME</name>
<reference evidence="1" key="1">
    <citation type="submission" date="2023-04" db="EMBL/GenBank/DDBJ databases">
        <title>A chromosome-level genome assembly of the parasitoid wasp Eretmocerus hayati.</title>
        <authorList>
            <person name="Zhong Y."/>
            <person name="Liu S."/>
            <person name="Liu Y."/>
        </authorList>
    </citation>
    <scope>NUCLEOTIDE SEQUENCE</scope>
    <source>
        <strain evidence="1">ZJU_SS_LIU_2023</strain>
    </source>
</reference>
<organism evidence="1 2">
    <name type="scientific">Eretmocerus hayati</name>
    <dbReference type="NCBI Taxonomy" id="131215"/>
    <lineage>
        <taxon>Eukaryota</taxon>
        <taxon>Metazoa</taxon>
        <taxon>Ecdysozoa</taxon>
        <taxon>Arthropoda</taxon>
        <taxon>Hexapoda</taxon>
        <taxon>Insecta</taxon>
        <taxon>Pterygota</taxon>
        <taxon>Neoptera</taxon>
        <taxon>Endopterygota</taxon>
        <taxon>Hymenoptera</taxon>
        <taxon>Apocrita</taxon>
        <taxon>Proctotrupomorpha</taxon>
        <taxon>Chalcidoidea</taxon>
        <taxon>Aphelinidae</taxon>
        <taxon>Aphelininae</taxon>
        <taxon>Eretmocerus</taxon>
    </lineage>
</organism>
<protein>
    <submittedName>
        <fullName evidence="1">Uncharacterized protein</fullName>
    </submittedName>
</protein>
<dbReference type="Proteomes" id="UP001239111">
    <property type="component" value="Chromosome 2"/>
</dbReference>
<dbReference type="EMBL" id="CM056742">
    <property type="protein sequence ID" value="KAJ8678241.1"/>
    <property type="molecule type" value="Genomic_DNA"/>
</dbReference>
<keyword evidence="2" id="KW-1185">Reference proteome</keyword>